<keyword evidence="3" id="KW-0732">Signal</keyword>
<protein>
    <recommendedName>
        <fullName evidence="3">Carboxylic ester hydrolase</fullName>
        <ecNumber evidence="3">3.1.1.-</ecNumber>
    </recommendedName>
</protein>
<dbReference type="InterPro" id="IPR050309">
    <property type="entry name" value="Type-B_Carboxylest/Lipase"/>
</dbReference>
<dbReference type="InterPro" id="IPR019826">
    <property type="entry name" value="Carboxylesterase_B_AS"/>
</dbReference>
<dbReference type="EMBL" id="MU002117">
    <property type="protein sequence ID" value="KAF2789736.1"/>
    <property type="molecule type" value="Genomic_DNA"/>
</dbReference>
<dbReference type="InterPro" id="IPR019819">
    <property type="entry name" value="Carboxylesterase_B_CS"/>
</dbReference>
<evidence type="ECO:0000256" key="3">
    <source>
        <dbReference type="RuleBase" id="RU361235"/>
    </source>
</evidence>
<dbReference type="SUPFAM" id="SSF53474">
    <property type="entry name" value="alpha/beta-Hydrolases"/>
    <property type="match status" value="1"/>
</dbReference>
<evidence type="ECO:0000256" key="2">
    <source>
        <dbReference type="ARBA" id="ARBA00022801"/>
    </source>
</evidence>
<sequence>MYFPSLISTLAVASTAIASTLPTIKTAQGQLRGMISPYRSGATIYKGIPFAAPPTGNLRWKAPEAASSWDGIYNATTFGPQCAQKGGGSAGIFGNGLSTSSEDCLTLNIWTPTYNDTSNMTSKKLAVYVWIFGGRFEGGSADVATYDGSGLAIKDVIVVTLNYRLGAFGFLAHPELSAESGHNSSGNYGILDQQFALRWVQDNIANFGGNPDQVVVGGQSAGSASALSVMYSSLTTGLVHGVIAESGARAPHDPLTGSLATSHRNKTAAEAQGVAFLQKSLNVSSIAAARNISVETLISFGNSGDTTFDGTVFANLSSAFMNPPLWRPVIDGYVYPHNYGEALRLNAHLDVPIMTGNNKDESGASPTASFTASEYKADFSIMFQNYSSEFLALYPPGNDSTAGDQANTFYRDLARTSTWKWASEWAAGGAKSSVYTYYWTHTPAENSASGAYHGSELWYTFNNIPYASYDNATWTSEDYTIAETMSSYWVNFIKTGNPNGGNLTKFPLSESSEMRTMWLGDSWGAGELTASDEKREFLVDWMNTLYEW</sequence>
<dbReference type="Proteomes" id="UP000799757">
    <property type="component" value="Unassembled WGS sequence"/>
</dbReference>
<evidence type="ECO:0000313" key="6">
    <source>
        <dbReference type="Proteomes" id="UP000799757"/>
    </source>
</evidence>
<comment type="similarity">
    <text evidence="1 3">Belongs to the type-B carboxylesterase/lipase family.</text>
</comment>
<evidence type="ECO:0000259" key="4">
    <source>
        <dbReference type="Pfam" id="PF00135"/>
    </source>
</evidence>
<accession>A0A6A6X060</accession>
<gene>
    <name evidence="5" type="ORF">K505DRAFT_410165</name>
</gene>
<dbReference type="PROSITE" id="PS00941">
    <property type="entry name" value="CARBOXYLESTERASE_B_2"/>
    <property type="match status" value="1"/>
</dbReference>
<dbReference type="PROSITE" id="PS00122">
    <property type="entry name" value="CARBOXYLESTERASE_B_1"/>
    <property type="match status" value="1"/>
</dbReference>
<keyword evidence="2 3" id="KW-0378">Hydrolase</keyword>
<dbReference type="InterPro" id="IPR002018">
    <property type="entry name" value="CarbesteraseB"/>
</dbReference>
<proteinExistence type="inferred from homology"/>
<reference evidence="5" key="1">
    <citation type="journal article" date="2020" name="Stud. Mycol.">
        <title>101 Dothideomycetes genomes: a test case for predicting lifestyles and emergence of pathogens.</title>
        <authorList>
            <person name="Haridas S."/>
            <person name="Albert R."/>
            <person name="Binder M."/>
            <person name="Bloem J."/>
            <person name="Labutti K."/>
            <person name="Salamov A."/>
            <person name="Andreopoulos B."/>
            <person name="Baker S."/>
            <person name="Barry K."/>
            <person name="Bills G."/>
            <person name="Bluhm B."/>
            <person name="Cannon C."/>
            <person name="Castanera R."/>
            <person name="Culley D."/>
            <person name="Daum C."/>
            <person name="Ezra D."/>
            <person name="Gonzalez J."/>
            <person name="Henrissat B."/>
            <person name="Kuo A."/>
            <person name="Liang C."/>
            <person name="Lipzen A."/>
            <person name="Lutzoni F."/>
            <person name="Magnuson J."/>
            <person name="Mondo S."/>
            <person name="Nolan M."/>
            <person name="Ohm R."/>
            <person name="Pangilinan J."/>
            <person name="Park H.-J."/>
            <person name="Ramirez L."/>
            <person name="Alfaro M."/>
            <person name="Sun H."/>
            <person name="Tritt A."/>
            <person name="Yoshinaga Y."/>
            <person name="Zwiers L.-H."/>
            <person name="Turgeon B."/>
            <person name="Goodwin S."/>
            <person name="Spatafora J."/>
            <person name="Crous P."/>
            <person name="Grigoriev I."/>
        </authorList>
    </citation>
    <scope>NUCLEOTIDE SEQUENCE</scope>
    <source>
        <strain evidence="5">CBS 109.77</strain>
    </source>
</reference>
<dbReference type="AlphaFoldDB" id="A0A6A6X060"/>
<feature type="domain" description="Carboxylesterase type B" evidence="4">
    <location>
        <begin position="22"/>
        <end position="516"/>
    </location>
</feature>
<dbReference type="PANTHER" id="PTHR11559">
    <property type="entry name" value="CARBOXYLESTERASE"/>
    <property type="match status" value="1"/>
</dbReference>
<dbReference type="InterPro" id="IPR029058">
    <property type="entry name" value="AB_hydrolase_fold"/>
</dbReference>
<organism evidence="5 6">
    <name type="scientific">Melanomma pulvis-pyrius CBS 109.77</name>
    <dbReference type="NCBI Taxonomy" id="1314802"/>
    <lineage>
        <taxon>Eukaryota</taxon>
        <taxon>Fungi</taxon>
        <taxon>Dikarya</taxon>
        <taxon>Ascomycota</taxon>
        <taxon>Pezizomycotina</taxon>
        <taxon>Dothideomycetes</taxon>
        <taxon>Pleosporomycetidae</taxon>
        <taxon>Pleosporales</taxon>
        <taxon>Melanommataceae</taxon>
        <taxon>Melanomma</taxon>
    </lineage>
</organism>
<feature type="signal peptide" evidence="3">
    <location>
        <begin position="1"/>
        <end position="18"/>
    </location>
</feature>
<name>A0A6A6X060_9PLEO</name>
<dbReference type="EC" id="3.1.1.-" evidence="3"/>
<keyword evidence="6" id="KW-1185">Reference proteome</keyword>
<dbReference type="GO" id="GO:0016787">
    <property type="term" value="F:hydrolase activity"/>
    <property type="evidence" value="ECO:0007669"/>
    <property type="project" value="UniProtKB-KW"/>
</dbReference>
<dbReference type="Gene3D" id="3.40.50.1820">
    <property type="entry name" value="alpha/beta hydrolase"/>
    <property type="match status" value="1"/>
</dbReference>
<evidence type="ECO:0000313" key="5">
    <source>
        <dbReference type="EMBL" id="KAF2789736.1"/>
    </source>
</evidence>
<dbReference type="OrthoDB" id="408631at2759"/>
<feature type="chain" id="PRO_5025715740" description="Carboxylic ester hydrolase" evidence="3">
    <location>
        <begin position="19"/>
        <end position="548"/>
    </location>
</feature>
<dbReference type="Pfam" id="PF00135">
    <property type="entry name" value="COesterase"/>
    <property type="match status" value="1"/>
</dbReference>
<evidence type="ECO:0000256" key="1">
    <source>
        <dbReference type="ARBA" id="ARBA00005964"/>
    </source>
</evidence>